<accession>A0A4C2A6L8</accession>
<evidence type="ECO:0000313" key="2">
    <source>
        <dbReference type="Proteomes" id="UP000299102"/>
    </source>
</evidence>
<name>A0A4C2A6L8_EUMVA</name>
<dbReference type="AlphaFoldDB" id="A0A4C2A6L8"/>
<sequence length="70" mass="7866">MTASLSATIIFVNRRWLFLMYPGQTPRLACEVVVRPDQFSDIRRDLRVLAGTSSDRCLRAGGLRAPISQD</sequence>
<protein>
    <submittedName>
        <fullName evidence="1">Uncharacterized protein</fullName>
    </submittedName>
</protein>
<keyword evidence="2" id="KW-1185">Reference proteome</keyword>
<proteinExistence type="predicted"/>
<dbReference type="EMBL" id="BGZK01002673">
    <property type="protein sequence ID" value="GBP95738.1"/>
    <property type="molecule type" value="Genomic_DNA"/>
</dbReference>
<organism evidence="1 2">
    <name type="scientific">Eumeta variegata</name>
    <name type="common">Bagworm moth</name>
    <name type="synonym">Eumeta japonica</name>
    <dbReference type="NCBI Taxonomy" id="151549"/>
    <lineage>
        <taxon>Eukaryota</taxon>
        <taxon>Metazoa</taxon>
        <taxon>Ecdysozoa</taxon>
        <taxon>Arthropoda</taxon>
        <taxon>Hexapoda</taxon>
        <taxon>Insecta</taxon>
        <taxon>Pterygota</taxon>
        <taxon>Neoptera</taxon>
        <taxon>Endopterygota</taxon>
        <taxon>Lepidoptera</taxon>
        <taxon>Glossata</taxon>
        <taxon>Ditrysia</taxon>
        <taxon>Tineoidea</taxon>
        <taxon>Psychidae</taxon>
        <taxon>Oiketicinae</taxon>
        <taxon>Eumeta</taxon>
    </lineage>
</organism>
<evidence type="ECO:0000313" key="1">
    <source>
        <dbReference type="EMBL" id="GBP95738.1"/>
    </source>
</evidence>
<reference evidence="1 2" key="1">
    <citation type="journal article" date="2019" name="Commun. Biol.">
        <title>The bagworm genome reveals a unique fibroin gene that provides high tensile strength.</title>
        <authorList>
            <person name="Kono N."/>
            <person name="Nakamura H."/>
            <person name="Ohtoshi R."/>
            <person name="Tomita M."/>
            <person name="Numata K."/>
            <person name="Arakawa K."/>
        </authorList>
    </citation>
    <scope>NUCLEOTIDE SEQUENCE [LARGE SCALE GENOMIC DNA]</scope>
</reference>
<comment type="caution">
    <text evidence="1">The sequence shown here is derived from an EMBL/GenBank/DDBJ whole genome shotgun (WGS) entry which is preliminary data.</text>
</comment>
<gene>
    <name evidence="1" type="ORF">EVAR_66645_1</name>
</gene>
<dbReference type="Proteomes" id="UP000299102">
    <property type="component" value="Unassembled WGS sequence"/>
</dbReference>